<reference evidence="2 3" key="1">
    <citation type="journal article" date="2014" name="Int. J. Syst. Evol. Microbiol.">
        <title>Nocardia vulneris sp. nov., isolated from wounds of human patients in North America.</title>
        <authorList>
            <person name="Lasker B.A."/>
            <person name="Bell M."/>
            <person name="Klenk H.P."/>
            <person name="Sproer C."/>
            <person name="Schumann C."/>
            <person name="Schumann P."/>
            <person name="Brown J.M."/>
        </authorList>
    </citation>
    <scope>NUCLEOTIDE SEQUENCE [LARGE SCALE GENOMIC DNA]</scope>
    <source>
        <strain evidence="2 3">W9851</strain>
    </source>
</reference>
<organism evidence="2 3">
    <name type="scientific">Nocardia vulneris</name>
    <dbReference type="NCBI Taxonomy" id="1141657"/>
    <lineage>
        <taxon>Bacteria</taxon>
        <taxon>Bacillati</taxon>
        <taxon>Actinomycetota</taxon>
        <taxon>Actinomycetes</taxon>
        <taxon>Mycobacteriales</taxon>
        <taxon>Nocardiaceae</taxon>
        <taxon>Nocardia</taxon>
    </lineage>
</organism>
<dbReference type="EMBL" id="JNFP01000100">
    <property type="protein sequence ID" value="KIA59628.1"/>
    <property type="molecule type" value="Genomic_DNA"/>
</dbReference>
<proteinExistence type="predicted"/>
<evidence type="ECO:0000313" key="2">
    <source>
        <dbReference type="EMBL" id="KIA59628.1"/>
    </source>
</evidence>
<evidence type="ECO:0000313" key="3">
    <source>
        <dbReference type="Proteomes" id="UP000031364"/>
    </source>
</evidence>
<protein>
    <recommendedName>
        <fullName evidence="1">Gp28/Gp37-like domain-containing protein</fullName>
    </recommendedName>
</protein>
<dbReference type="Proteomes" id="UP000031364">
    <property type="component" value="Unassembled WGS sequence"/>
</dbReference>
<keyword evidence="3" id="KW-1185">Reference proteome</keyword>
<evidence type="ECO:0000259" key="1">
    <source>
        <dbReference type="Pfam" id="PF14594"/>
    </source>
</evidence>
<dbReference type="InterPro" id="IPR029432">
    <property type="entry name" value="Gp28/Gp37-like_dom"/>
</dbReference>
<feature type="domain" description="Gp28/Gp37-like" evidence="1">
    <location>
        <begin position="34"/>
        <end position="143"/>
    </location>
</feature>
<accession>A0ABR4Z2R4</accession>
<dbReference type="Pfam" id="PF14594">
    <property type="entry name" value="Sipho_Gp37"/>
    <property type="match status" value="1"/>
</dbReference>
<dbReference type="RefSeq" id="WP_244467567.1">
    <property type="nucleotide sequence ID" value="NZ_BDCI01000054.1"/>
</dbReference>
<name>A0ABR4Z2R4_9NOCA</name>
<sequence length="200" mass="22326">MATVVESIDFDAVFAEITDRLKADKERRLIPPLVRLWDGDFNLRGFVKKEYNGKFQFIDNDTGIGTLELPLNHYLSKWLVDVDARQTTNVHLTVDKDGARWSGSIDELLVIKDEQGKRFVRVLFKHDYEHAKHTLVYSNPFARRPILNRGGAAGEGPVIVASRGAISKVVGAFRKGALVPEDHAIGESNSVEFVHLDASG</sequence>
<gene>
    <name evidence="2" type="ORF">FG87_41810</name>
</gene>
<comment type="caution">
    <text evidence="2">The sequence shown here is derived from an EMBL/GenBank/DDBJ whole genome shotgun (WGS) entry which is preliminary data.</text>
</comment>